<dbReference type="AlphaFoldDB" id="G4TMK1"/>
<organism evidence="2 3">
    <name type="scientific">Serendipita indica (strain DSM 11827)</name>
    <name type="common">Root endophyte fungus</name>
    <name type="synonym">Piriformospora indica</name>
    <dbReference type="NCBI Taxonomy" id="1109443"/>
    <lineage>
        <taxon>Eukaryota</taxon>
        <taxon>Fungi</taxon>
        <taxon>Dikarya</taxon>
        <taxon>Basidiomycota</taxon>
        <taxon>Agaricomycotina</taxon>
        <taxon>Agaricomycetes</taxon>
        <taxon>Sebacinales</taxon>
        <taxon>Serendipitaceae</taxon>
        <taxon>Serendipita</taxon>
    </lineage>
</organism>
<evidence type="ECO:0000256" key="1">
    <source>
        <dbReference type="SAM" id="SignalP"/>
    </source>
</evidence>
<feature type="signal peptide" evidence="1">
    <location>
        <begin position="1"/>
        <end position="16"/>
    </location>
</feature>
<evidence type="ECO:0000313" key="2">
    <source>
        <dbReference type="EMBL" id="CCA72544.1"/>
    </source>
</evidence>
<feature type="chain" id="PRO_5003468896" description="C2H2-type domain-containing protein" evidence="1">
    <location>
        <begin position="17"/>
        <end position="176"/>
    </location>
</feature>
<dbReference type="InParanoid" id="G4TMK1"/>
<reference evidence="2 3" key="1">
    <citation type="journal article" date="2011" name="PLoS Pathog.">
        <title>Endophytic Life Strategies Decoded by Genome and Transcriptome Analyses of the Mutualistic Root Symbiont Piriformospora indica.</title>
        <authorList>
            <person name="Zuccaro A."/>
            <person name="Lahrmann U."/>
            <person name="Guldener U."/>
            <person name="Langen G."/>
            <person name="Pfiffi S."/>
            <person name="Biedenkopf D."/>
            <person name="Wong P."/>
            <person name="Samans B."/>
            <person name="Grimm C."/>
            <person name="Basiewicz M."/>
            <person name="Murat C."/>
            <person name="Martin F."/>
            <person name="Kogel K.H."/>
        </authorList>
    </citation>
    <scope>NUCLEOTIDE SEQUENCE [LARGE SCALE GENOMIC DNA]</scope>
    <source>
        <strain evidence="2 3">DSM 11827</strain>
    </source>
</reference>
<dbReference type="EMBL" id="CAFZ01000170">
    <property type="protein sequence ID" value="CCA72544.1"/>
    <property type="molecule type" value="Genomic_DNA"/>
</dbReference>
<keyword evidence="1" id="KW-0732">Signal</keyword>
<evidence type="ECO:0008006" key="4">
    <source>
        <dbReference type="Google" id="ProtNLM"/>
    </source>
</evidence>
<proteinExistence type="predicted"/>
<protein>
    <recommendedName>
        <fullName evidence="4">C2H2-type domain-containing protein</fullName>
    </recommendedName>
</protein>
<keyword evidence="3" id="KW-1185">Reference proteome</keyword>
<dbReference type="Proteomes" id="UP000007148">
    <property type="component" value="Unassembled WGS sequence"/>
</dbReference>
<gene>
    <name evidence="2" type="ORF">PIIN_06481</name>
</gene>
<sequence>MAKHSLLLSIFLDVSGNTPHARATGPAYIFESWFVGNDERRGNIPKVQTLKMSRIHTDNIDEVSSGEEDTVTVDIDVTVLAPGNEGLQNILRQLVAYFQRTKTALTYDEVAVCFTDTSSNTRVCTLHKEDGSPCRKPYDRLDRSVYHIQSHLKIRPYHCNGCVNPLWYASRVTNVF</sequence>
<evidence type="ECO:0000313" key="3">
    <source>
        <dbReference type="Proteomes" id="UP000007148"/>
    </source>
</evidence>
<accession>G4TMK1</accession>
<name>G4TMK1_SERID</name>
<comment type="caution">
    <text evidence="2">The sequence shown here is derived from an EMBL/GenBank/DDBJ whole genome shotgun (WGS) entry which is preliminary data.</text>
</comment>
<dbReference type="HOGENOM" id="CLU_1525754_0_0_1"/>